<comment type="subcellular location">
    <subcellularLocation>
        <location evidence="1">Endomembrane system</location>
        <topology evidence="1">Multi-pass membrane protein</topology>
    </subcellularLocation>
</comment>
<dbReference type="GO" id="GO:0030026">
    <property type="term" value="P:intracellular manganese ion homeostasis"/>
    <property type="evidence" value="ECO:0007669"/>
    <property type="project" value="InterPro"/>
</dbReference>
<dbReference type="HOGENOM" id="CLU_1424138_0_0_1"/>
<dbReference type="AlphaFoldDB" id="Q22DU8"/>
<evidence type="ECO:0000256" key="1">
    <source>
        <dbReference type="ARBA" id="ARBA00004127"/>
    </source>
</evidence>
<dbReference type="Pfam" id="PF01988">
    <property type="entry name" value="VIT1"/>
    <property type="match status" value="1"/>
</dbReference>
<keyword evidence="8" id="KW-1185">Reference proteome</keyword>
<dbReference type="Proteomes" id="UP000009168">
    <property type="component" value="Unassembled WGS sequence"/>
</dbReference>
<evidence type="ECO:0000256" key="5">
    <source>
        <dbReference type="ARBA" id="ARBA00023136"/>
    </source>
</evidence>
<sequence>MQIKNFNQNTNTNEDNNIQNSEIAQIVEVSQGSENVQPTEDNYQVNNQPLIIQQNEMNGIFHNILPLNNQENWIKIQMIDQLELLPEEKVFIKSTIVILLGFAFLVLIYLLCAIFIGTAQNQTSDSLIYTLTGVFSALFLLLGYSKQIFNSSICIWYKSILETLFIGIEPQNLPNLW</sequence>
<evidence type="ECO:0000313" key="7">
    <source>
        <dbReference type="EMBL" id="EAR83457.2"/>
    </source>
</evidence>
<evidence type="ECO:0000256" key="4">
    <source>
        <dbReference type="ARBA" id="ARBA00022989"/>
    </source>
</evidence>
<comment type="similarity">
    <text evidence="2">Belongs to the CCC1 family.</text>
</comment>
<dbReference type="RefSeq" id="XP_001031120.2">
    <property type="nucleotide sequence ID" value="XM_001031120.2"/>
</dbReference>
<feature type="transmembrane region" description="Helical" evidence="6">
    <location>
        <begin position="96"/>
        <end position="120"/>
    </location>
</feature>
<evidence type="ECO:0000256" key="3">
    <source>
        <dbReference type="ARBA" id="ARBA00022692"/>
    </source>
</evidence>
<keyword evidence="3 6" id="KW-0812">Transmembrane</keyword>
<keyword evidence="4 6" id="KW-1133">Transmembrane helix</keyword>
<proteinExistence type="inferred from homology"/>
<evidence type="ECO:0000313" key="8">
    <source>
        <dbReference type="Proteomes" id="UP000009168"/>
    </source>
</evidence>
<dbReference type="InterPro" id="IPR008217">
    <property type="entry name" value="Ccc1_fam"/>
</dbReference>
<dbReference type="GeneID" id="7842866"/>
<keyword evidence="5 6" id="KW-0472">Membrane</keyword>
<gene>
    <name evidence="7" type="ORF">TTHERM_00927120</name>
</gene>
<dbReference type="KEGG" id="tet:TTHERM_00927120"/>
<organism evidence="7 8">
    <name type="scientific">Tetrahymena thermophila (strain SB210)</name>
    <dbReference type="NCBI Taxonomy" id="312017"/>
    <lineage>
        <taxon>Eukaryota</taxon>
        <taxon>Sar</taxon>
        <taxon>Alveolata</taxon>
        <taxon>Ciliophora</taxon>
        <taxon>Intramacronucleata</taxon>
        <taxon>Oligohymenophorea</taxon>
        <taxon>Hymenostomatida</taxon>
        <taxon>Tetrahymenina</taxon>
        <taxon>Tetrahymenidae</taxon>
        <taxon>Tetrahymena</taxon>
    </lineage>
</organism>
<dbReference type="InParanoid" id="Q22DU8"/>
<dbReference type="GO" id="GO:0012505">
    <property type="term" value="C:endomembrane system"/>
    <property type="evidence" value="ECO:0007669"/>
    <property type="project" value="UniProtKB-SubCell"/>
</dbReference>
<feature type="transmembrane region" description="Helical" evidence="6">
    <location>
        <begin position="126"/>
        <end position="144"/>
    </location>
</feature>
<accession>Q22DU8</accession>
<dbReference type="EMBL" id="GG662734">
    <property type="protein sequence ID" value="EAR83457.2"/>
    <property type="molecule type" value="Genomic_DNA"/>
</dbReference>
<dbReference type="GO" id="GO:0005384">
    <property type="term" value="F:manganese ion transmembrane transporter activity"/>
    <property type="evidence" value="ECO:0007669"/>
    <property type="project" value="InterPro"/>
</dbReference>
<evidence type="ECO:0000256" key="6">
    <source>
        <dbReference type="SAM" id="Phobius"/>
    </source>
</evidence>
<protein>
    <submittedName>
        <fullName evidence="7">Integral membrane protein</fullName>
    </submittedName>
</protein>
<evidence type="ECO:0000256" key="2">
    <source>
        <dbReference type="ARBA" id="ARBA00007049"/>
    </source>
</evidence>
<name>Q22DU8_TETTS</name>
<reference evidence="8" key="1">
    <citation type="journal article" date="2006" name="PLoS Biol.">
        <title>Macronuclear genome sequence of the ciliate Tetrahymena thermophila, a model eukaryote.</title>
        <authorList>
            <person name="Eisen J.A."/>
            <person name="Coyne R.S."/>
            <person name="Wu M."/>
            <person name="Wu D."/>
            <person name="Thiagarajan M."/>
            <person name="Wortman J.R."/>
            <person name="Badger J.H."/>
            <person name="Ren Q."/>
            <person name="Amedeo P."/>
            <person name="Jones K.M."/>
            <person name="Tallon L.J."/>
            <person name="Delcher A.L."/>
            <person name="Salzberg S.L."/>
            <person name="Silva J.C."/>
            <person name="Haas B.J."/>
            <person name="Majoros W.H."/>
            <person name="Farzad M."/>
            <person name="Carlton J.M."/>
            <person name="Smith R.K. Jr."/>
            <person name="Garg J."/>
            <person name="Pearlman R.E."/>
            <person name="Karrer K.M."/>
            <person name="Sun L."/>
            <person name="Manning G."/>
            <person name="Elde N.C."/>
            <person name="Turkewitz A.P."/>
            <person name="Asai D.J."/>
            <person name="Wilkes D.E."/>
            <person name="Wang Y."/>
            <person name="Cai H."/>
            <person name="Collins K."/>
            <person name="Stewart B.A."/>
            <person name="Lee S.R."/>
            <person name="Wilamowska K."/>
            <person name="Weinberg Z."/>
            <person name="Ruzzo W.L."/>
            <person name="Wloga D."/>
            <person name="Gaertig J."/>
            <person name="Frankel J."/>
            <person name="Tsao C.-C."/>
            <person name="Gorovsky M.A."/>
            <person name="Keeling P.J."/>
            <person name="Waller R.F."/>
            <person name="Patron N.J."/>
            <person name="Cherry J.M."/>
            <person name="Stover N.A."/>
            <person name="Krieger C.J."/>
            <person name="del Toro C."/>
            <person name="Ryder H.F."/>
            <person name="Williamson S.C."/>
            <person name="Barbeau R.A."/>
            <person name="Hamilton E.P."/>
            <person name="Orias E."/>
        </authorList>
    </citation>
    <scope>NUCLEOTIDE SEQUENCE [LARGE SCALE GENOMIC DNA]</scope>
    <source>
        <strain evidence="8">SB210</strain>
    </source>
</reference>